<keyword evidence="7" id="KW-1185">Reference proteome</keyword>
<dbReference type="Proteomes" id="UP000234483">
    <property type="component" value="Unassembled WGS sequence"/>
</dbReference>
<dbReference type="Pfam" id="PF00583">
    <property type="entry name" value="Acetyltransf_1"/>
    <property type="match status" value="1"/>
</dbReference>
<dbReference type="PANTHER" id="PTHR43877">
    <property type="entry name" value="AMINOALKYLPHOSPHONATE N-ACETYLTRANSFERASE-RELATED-RELATED"/>
    <property type="match status" value="1"/>
</dbReference>
<dbReference type="PANTHER" id="PTHR43877:SF2">
    <property type="entry name" value="AMINOALKYLPHOSPHONATE N-ACETYLTRANSFERASE-RELATED"/>
    <property type="match status" value="1"/>
</dbReference>
<evidence type="ECO:0000313" key="7">
    <source>
        <dbReference type="Proteomes" id="UP000281192"/>
    </source>
</evidence>
<dbReference type="KEGG" id="cfh:C1707_08700"/>
<organism evidence="5 6">
    <name type="scientific">Caulobacter flavus</name>
    <dbReference type="NCBI Taxonomy" id="1679497"/>
    <lineage>
        <taxon>Bacteria</taxon>
        <taxon>Pseudomonadati</taxon>
        <taxon>Pseudomonadota</taxon>
        <taxon>Alphaproteobacteria</taxon>
        <taxon>Caulobacterales</taxon>
        <taxon>Caulobacteraceae</taxon>
        <taxon>Caulobacter</taxon>
    </lineage>
</organism>
<sequence>MKSSVPPSSETLAPQGLALRPVTDADAPLLARWHAQFRGEAFLQMGMGEAQVAVLMADQLRLQQIHFAAAHPRADHWLALRADEPVGRMIVDRSRPDWRLVDLLLAREARGAGLGSRLMTWLQTAAVEAGAASITLDVGFDNAPALALYRKAGFVEEPSATEIAVAMRWRPG</sequence>
<evidence type="ECO:0000256" key="1">
    <source>
        <dbReference type="ARBA" id="ARBA00022679"/>
    </source>
</evidence>
<dbReference type="EMBL" id="PJRQ01000032">
    <property type="protein sequence ID" value="PLR11997.1"/>
    <property type="molecule type" value="Genomic_DNA"/>
</dbReference>
<dbReference type="EMBL" id="CP026100">
    <property type="protein sequence ID" value="AYV46328.1"/>
    <property type="molecule type" value="Genomic_DNA"/>
</dbReference>
<reference evidence="5 6" key="1">
    <citation type="submission" date="2017-12" db="EMBL/GenBank/DDBJ databases">
        <title>The genome sequence of Caulobacter flavus CGMCC1 15093.</title>
        <authorList>
            <person name="Gao J."/>
            <person name="Mao X."/>
            <person name="Sun J."/>
        </authorList>
    </citation>
    <scope>NUCLEOTIDE SEQUENCE [LARGE SCALE GENOMIC DNA]</scope>
    <source>
        <strain evidence="5 6">CGMCC1 15093</strain>
    </source>
</reference>
<proteinExistence type="predicted"/>
<accession>A0A2N5CRK5</accession>
<dbReference type="InterPro" id="IPR016181">
    <property type="entry name" value="Acyl_CoA_acyltransferase"/>
</dbReference>
<dbReference type="RefSeq" id="WP_101713925.1">
    <property type="nucleotide sequence ID" value="NZ_CP026100.1"/>
</dbReference>
<keyword evidence="1" id="KW-0808">Transferase</keyword>
<gene>
    <name evidence="4" type="ORF">C1707_08700</name>
    <name evidence="5" type="ORF">CFHF_15620</name>
</gene>
<dbReference type="InterPro" id="IPR000182">
    <property type="entry name" value="GNAT_dom"/>
</dbReference>
<evidence type="ECO:0000313" key="5">
    <source>
        <dbReference type="EMBL" id="PLR11997.1"/>
    </source>
</evidence>
<evidence type="ECO:0000259" key="3">
    <source>
        <dbReference type="PROSITE" id="PS51186"/>
    </source>
</evidence>
<reference evidence="4 7" key="2">
    <citation type="submission" date="2018-01" db="EMBL/GenBank/DDBJ databases">
        <title>Complete genome sequence of Caulobacter flavus RHGG3.</title>
        <authorList>
            <person name="Yang E."/>
        </authorList>
    </citation>
    <scope>NUCLEOTIDE SEQUENCE [LARGE SCALE GENOMIC DNA]</scope>
    <source>
        <strain evidence="4 7">RHGG3</strain>
    </source>
</reference>
<evidence type="ECO:0000256" key="2">
    <source>
        <dbReference type="ARBA" id="ARBA00023315"/>
    </source>
</evidence>
<evidence type="ECO:0000313" key="4">
    <source>
        <dbReference type="EMBL" id="AYV46328.1"/>
    </source>
</evidence>
<dbReference type="OrthoDB" id="7585366at2"/>
<feature type="domain" description="N-acetyltransferase" evidence="3">
    <location>
        <begin position="17"/>
        <end position="172"/>
    </location>
</feature>
<dbReference type="GO" id="GO:0016747">
    <property type="term" value="F:acyltransferase activity, transferring groups other than amino-acyl groups"/>
    <property type="evidence" value="ECO:0007669"/>
    <property type="project" value="InterPro"/>
</dbReference>
<protein>
    <recommendedName>
        <fullName evidence="3">N-acetyltransferase domain-containing protein</fullName>
    </recommendedName>
</protein>
<dbReference type="SUPFAM" id="SSF55729">
    <property type="entry name" value="Acyl-CoA N-acyltransferases (Nat)"/>
    <property type="match status" value="1"/>
</dbReference>
<dbReference type="Gene3D" id="3.40.630.30">
    <property type="match status" value="1"/>
</dbReference>
<dbReference type="PROSITE" id="PS51186">
    <property type="entry name" value="GNAT"/>
    <property type="match status" value="1"/>
</dbReference>
<keyword evidence="2" id="KW-0012">Acyltransferase</keyword>
<dbReference type="AlphaFoldDB" id="A0A2N5CRK5"/>
<dbReference type="Proteomes" id="UP000281192">
    <property type="component" value="Chromosome"/>
</dbReference>
<evidence type="ECO:0000313" key="6">
    <source>
        <dbReference type="Proteomes" id="UP000234483"/>
    </source>
</evidence>
<name>A0A2N5CRK5_9CAUL</name>
<dbReference type="InterPro" id="IPR050832">
    <property type="entry name" value="Bact_Acetyltransf"/>
</dbReference>
<dbReference type="CDD" id="cd04301">
    <property type="entry name" value="NAT_SF"/>
    <property type="match status" value="1"/>
</dbReference>